<comment type="caution">
    <text evidence="2">The sequence shown here is derived from an EMBL/GenBank/DDBJ whole genome shotgun (WGS) entry which is preliminary data.</text>
</comment>
<proteinExistence type="predicted"/>
<keyword evidence="3" id="KW-1185">Reference proteome</keyword>
<dbReference type="EMBL" id="MU128937">
    <property type="protein sequence ID" value="KAF9516726.1"/>
    <property type="molecule type" value="Genomic_DNA"/>
</dbReference>
<evidence type="ECO:0000313" key="2">
    <source>
        <dbReference type="EMBL" id="KAF9516726.1"/>
    </source>
</evidence>
<feature type="region of interest" description="Disordered" evidence="1">
    <location>
        <begin position="1"/>
        <end position="21"/>
    </location>
</feature>
<evidence type="ECO:0000313" key="3">
    <source>
        <dbReference type="Proteomes" id="UP000886523"/>
    </source>
</evidence>
<organism evidence="2 3">
    <name type="scientific">Hydnum rufescens UP504</name>
    <dbReference type="NCBI Taxonomy" id="1448309"/>
    <lineage>
        <taxon>Eukaryota</taxon>
        <taxon>Fungi</taxon>
        <taxon>Dikarya</taxon>
        <taxon>Basidiomycota</taxon>
        <taxon>Agaricomycotina</taxon>
        <taxon>Agaricomycetes</taxon>
        <taxon>Cantharellales</taxon>
        <taxon>Hydnaceae</taxon>
        <taxon>Hydnum</taxon>
    </lineage>
</organism>
<dbReference type="Proteomes" id="UP000886523">
    <property type="component" value="Unassembled WGS sequence"/>
</dbReference>
<evidence type="ECO:0000256" key="1">
    <source>
        <dbReference type="SAM" id="MobiDB-lite"/>
    </source>
</evidence>
<dbReference type="AlphaFoldDB" id="A0A9P6DVS6"/>
<name>A0A9P6DVS6_9AGAM</name>
<accession>A0A9P6DVS6</accession>
<protein>
    <submittedName>
        <fullName evidence="2">Uncharacterized protein</fullName>
    </submittedName>
</protein>
<reference evidence="2" key="1">
    <citation type="journal article" date="2020" name="Nat. Commun.">
        <title>Large-scale genome sequencing of mycorrhizal fungi provides insights into the early evolution of symbiotic traits.</title>
        <authorList>
            <person name="Miyauchi S."/>
            <person name="Kiss E."/>
            <person name="Kuo A."/>
            <person name="Drula E."/>
            <person name="Kohler A."/>
            <person name="Sanchez-Garcia M."/>
            <person name="Morin E."/>
            <person name="Andreopoulos B."/>
            <person name="Barry K.W."/>
            <person name="Bonito G."/>
            <person name="Buee M."/>
            <person name="Carver A."/>
            <person name="Chen C."/>
            <person name="Cichocki N."/>
            <person name="Clum A."/>
            <person name="Culley D."/>
            <person name="Crous P.W."/>
            <person name="Fauchery L."/>
            <person name="Girlanda M."/>
            <person name="Hayes R.D."/>
            <person name="Keri Z."/>
            <person name="LaButti K."/>
            <person name="Lipzen A."/>
            <person name="Lombard V."/>
            <person name="Magnuson J."/>
            <person name="Maillard F."/>
            <person name="Murat C."/>
            <person name="Nolan M."/>
            <person name="Ohm R.A."/>
            <person name="Pangilinan J."/>
            <person name="Pereira M.F."/>
            <person name="Perotto S."/>
            <person name="Peter M."/>
            <person name="Pfister S."/>
            <person name="Riley R."/>
            <person name="Sitrit Y."/>
            <person name="Stielow J.B."/>
            <person name="Szollosi G."/>
            <person name="Zifcakova L."/>
            <person name="Stursova M."/>
            <person name="Spatafora J.W."/>
            <person name="Tedersoo L."/>
            <person name="Vaario L.M."/>
            <person name="Yamada A."/>
            <person name="Yan M."/>
            <person name="Wang P."/>
            <person name="Xu J."/>
            <person name="Bruns T."/>
            <person name="Baldrian P."/>
            <person name="Vilgalys R."/>
            <person name="Dunand C."/>
            <person name="Henrissat B."/>
            <person name="Grigoriev I.V."/>
            <person name="Hibbett D."/>
            <person name="Nagy L.G."/>
            <person name="Martin F.M."/>
        </authorList>
    </citation>
    <scope>NUCLEOTIDE SEQUENCE</scope>
    <source>
        <strain evidence="2">UP504</strain>
    </source>
</reference>
<gene>
    <name evidence="2" type="ORF">BS47DRAFT_627650</name>
</gene>
<sequence length="253" mass="29196">MILDVEKAPPPPYRSTSSGSSLGAHRAHRIMLNWLPAHLLLEIVYWTCPEGLSPQERHLRLYWISSSLRHVCRDLWFACAHILRSSYLPLYIREVLPPFSSDPFPSSHPSLSSYGLSTTNDTPIVSTQREALILDRFILLRVRDDVLADESDLYLDYNDEQYRDLFNFMQPRARTEDLVNKYGTRAGLISAKRASFSELSVSWGNRKVGLICQDRSLGRRRLLVEVPRDRNDRLEDIAMRLVKEWTRLVRAGG</sequence>
<dbReference type="OrthoDB" id="2536866at2759"/>